<evidence type="ECO:0000256" key="1">
    <source>
        <dbReference type="ARBA" id="ARBA00004429"/>
    </source>
</evidence>
<dbReference type="PANTHER" id="PTHR23522">
    <property type="entry name" value="BLL5896 PROTEIN"/>
    <property type="match status" value="1"/>
</dbReference>
<feature type="transmembrane region" description="Helical" evidence="8">
    <location>
        <begin position="356"/>
        <end position="378"/>
    </location>
</feature>
<feature type="transmembrane region" description="Helical" evidence="8">
    <location>
        <begin position="160"/>
        <end position="182"/>
    </location>
</feature>
<organism evidence="10 11">
    <name type="scientific">Varunaivibrio sulfuroxidans</name>
    <dbReference type="NCBI Taxonomy" id="1773489"/>
    <lineage>
        <taxon>Bacteria</taxon>
        <taxon>Pseudomonadati</taxon>
        <taxon>Pseudomonadota</taxon>
        <taxon>Alphaproteobacteria</taxon>
        <taxon>Rhodospirillales</taxon>
        <taxon>Magnetovibrionaceae</taxon>
        <taxon>Varunaivibrio</taxon>
    </lineage>
</organism>
<reference evidence="10 11" key="1">
    <citation type="submission" date="2019-03" db="EMBL/GenBank/DDBJ databases">
        <title>Genomic Encyclopedia of Type Strains, Phase IV (KMG-IV): sequencing the most valuable type-strain genomes for metagenomic binning, comparative biology and taxonomic classification.</title>
        <authorList>
            <person name="Goeker M."/>
        </authorList>
    </citation>
    <scope>NUCLEOTIDE SEQUENCE [LARGE SCALE GENOMIC DNA]</scope>
    <source>
        <strain evidence="10 11">DSM 101688</strain>
    </source>
</reference>
<feature type="transmembrane region" description="Helical" evidence="8">
    <location>
        <begin position="203"/>
        <end position="224"/>
    </location>
</feature>
<dbReference type="PIRSF" id="PIRSF004925">
    <property type="entry name" value="HcaT"/>
    <property type="match status" value="1"/>
</dbReference>
<comment type="subcellular location">
    <subcellularLocation>
        <location evidence="1">Cell inner membrane</location>
        <topology evidence="1">Multi-pass membrane protein</topology>
    </subcellularLocation>
</comment>
<feature type="transmembrane region" description="Helical" evidence="8">
    <location>
        <begin position="99"/>
        <end position="124"/>
    </location>
</feature>
<dbReference type="SUPFAM" id="SSF103473">
    <property type="entry name" value="MFS general substrate transporter"/>
    <property type="match status" value="1"/>
</dbReference>
<keyword evidence="5 8" id="KW-0812">Transmembrane</keyword>
<dbReference type="GO" id="GO:0015528">
    <property type="term" value="F:lactose:proton symporter activity"/>
    <property type="evidence" value="ECO:0007669"/>
    <property type="project" value="TreeGrafter"/>
</dbReference>
<dbReference type="Gene3D" id="1.20.1250.20">
    <property type="entry name" value="MFS general substrate transporter like domains"/>
    <property type="match status" value="2"/>
</dbReference>
<dbReference type="AlphaFoldDB" id="A0A4R3JFD8"/>
<feature type="transmembrane region" description="Helical" evidence="8">
    <location>
        <begin position="236"/>
        <end position="256"/>
    </location>
</feature>
<evidence type="ECO:0000256" key="7">
    <source>
        <dbReference type="ARBA" id="ARBA00023136"/>
    </source>
</evidence>
<feature type="transmembrane region" description="Helical" evidence="8">
    <location>
        <begin position="136"/>
        <end position="154"/>
    </location>
</feature>
<evidence type="ECO:0000256" key="3">
    <source>
        <dbReference type="ARBA" id="ARBA00022475"/>
    </source>
</evidence>
<keyword evidence="6 8" id="KW-1133">Transmembrane helix</keyword>
<feature type="transmembrane region" description="Helical" evidence="8">
    <location>
        <begin position="74"/>
        <end position="93"/>
    </location>
</feature>
<keyword evidence="2" id="KW-0813">Transport</keyword>
<feature type="transmembrane region" description="Helical" evidence="8">
    <location>
        <begin position="289"/>
        <end position="315"/>
    </location>
</feature>
<evidence type="ECO:0000256" key="2">
    <source>
        <dbReference type="ARBA" id="ARBA00022448"/>
    </source>
</evidence>
<dbReference type="InterPro" id="IPR036259">
    <property type="entry name" value="MFS_trans_sf"/>
</dbReference>
<evidence type="ECO:0000256" key="8">
    <source>
        <dbReference type="SAM" id="Phobius"/>
    </source>
</evidence>
<dbReference type="PANTHER" id="PTHR23522:SF10">
    <property type="entry name" value="3-PHENYLPROPIONIC ACID TRANSPORTER-RELATED"/>
    <property type="match status" value="1"/>
</dbReference>
<dbReference type="GO" id="GO:0030395">
    <property type="term" value="F:lactose binding"/>
    <property type="evidence" value="ECO:0007669"/>
    <property type="project" value="TreeGrafter"/>
</dbReference>
<dbReference type="InterPro" id="IPR026032">
    <property type="entry name" value="HcaT-like"/>
</dbReference>
<dbReference type="Proteomes" id="UP000295304">
    <property type="component" value="Unassembled WGS sequence"/>
</dbReference>
<dbReference type="InterPro" id="IPR024989">
    <property type="entry name" value="MFS_assoc_dom"/>
</dbReference>
<feature type="transmembrane region" description="Helical" evidence="8">
    <location>
        <begin position="327"/>
        <end position="350"/>
    </location>
</feature>
<dbReference type="Pfam" id="PF12832">
    <property type="entry name" value="MFS_1_like"/>
    <property type="match status" value="1"/>
</dbReference>
<keyword evidence="11" id="KW-1185">Reference proteome</keyword>
<evidence type="ECO:0000313" key="10">
    <source>
        <dbReference type="EMBL" id="TCS63973.1"/>
    </source>
</evidence>
<dbReference type="GO" id="GO:0005886">
    <property type="term" value="C:plasma membrane"/>
    <property type="evidence" value="ECO:0007669"/>
    <property type="project" value="UniProtKB-SubCell"/>
</dbReference>
<keyword evidence="4" id="KW-0997">Cell inner membrane</keyword>
<evidence type="ECO:0000313" key="11">
    <source>
        <dbReference type="Proteomes" id="UP000295304"/>
    </source>
</evidence>
<dbReference type="RefSeq" id="WP_165886217.1">
    <property type="nucleotide sequence ID" value="NZ_CP119676.1"/>
</dbReference>
<sequence length="389" mass="41607">MSSALTPTARLSLGIFTIFLMIGVYVPFLPAWFKSRGLSPQEVGVVFAAALWARIPISLFLAHFADRSGRRKGILIAAGALVLTGFIAFTFLHGYEAILIGWIIVGTVLTTMVPLTDNLAVIAITRHGAKYGQIRLWGSISFITASFLGGLFLQGRSDDAILVLLIAAAAAATAGMALLPDHRTAPRRARRWPVIELLSNRRFMVFIFSAAFLQSSHAALYGFATLAWRSAGIGDGAIGFLWAEGVVFEILLFTFGQRILLRFGVWKLLAMAALAGIIRWTALGSSADFTLLIAVQSLHALTFAGTHLAAVTFIARNVPGEQSASAQGLYSGLAMGFVFAIAMLLAGWAYQHYATGAFYVMVVFSALGGVGALALGAMPRPLIPDPLRD</sequence>
<keyword evidence="3" id="KW-1003">Cell membrane</keyword>
<keyword evidence="7 8" id="KW-0472">Membrane</keyword>
<feature type="transmembrane region" description="Helical" evidence="8">
    <location>
        <begin position="12"/>
        <end position="33"/>
    </location>
</feature>
<evidence type="ECO:0000256" key="6">
    <source>
        <dbReference type="ARBA" id="ARBA00022989"/>
    </source>
</evidence>
<proteinExistence type="predicted"/>
<dbReference type="NCBIfam" id="NF037955">
    <property type="entry name" value="mfs"/>
    <property type="match status" value="1"/>
</dbReference>
<dbReference type="EMBL" id="SLZW01000002">
    <property type="protein sequence ID" value="TCS63973.1"/>
    <property type="molecule type" value="Genomic_DNA"/>
</dbReference>
<protein>
    <submittedName>
        <fullName evidence="10">PPP family 3-phenylpropionic acid transporter</fullName>
    </submittedName>
</protein>
<evidence type="ECO:0000259" key="9">
    <source>
        <dbReference type="Pfam" id="PF12832"/>
    </source>
</evidence>
<evidence type="ECO:0000256" key="4">
    <source>
        <dbReference type="ARBA" id="ARBA00022519"/>
    </source>
</evidence>
<feature type="transmembrane region" description="Helical" evidence="8">
    <location>
        <begin position="263"/>
        <end position="283"/>
    </location>
</feature>
<gene>
    <name evidence="10" type="ORF">EDD55_10210</name>
</gene>
<feature type="transmembrane region" description="Helical" evidence="8">
    <location>
        <begin position="45"/>
        <end position="62"/>
    </location>
</feature>
<evidence type="ECO:0000256" key="5">
    <source>
        <dbReference type="ARBA" id="ARBA00022692"/>
    </source>
</evidence>
<accession>A0A4R3JFD8</accession>
<feature type="domain" description="Major facilitator superfamily associated" evidence="9">
    <location>
        <begin position="10"/>
        <end position="359"/>
    </location>
</feature>
<name>A0A4R3JFD8_9PROT</name>
<comment type="caution">
    <text evidence="10">The sequence shown here is derived from an EMBL/GenBank/DDBJ whole genome shotgun (WGS) entry which is preliminary data.</text>
</comment>